<gene>
    <name evidence="1" type="ORF">SCD90_14485</name>
</gene>
<protein>
    <submittedName>
        <fullName evidence="1">Uncharacterized protein</fullName>
    </submittedName>
</protein>
<evidence type="ECO:0000313" key="1">
    <source>
        <dbReference type="EMBL" id="MDX6807277.1"/>
    </source>
</evidence>
<evidence type="ECO:0000313" key="2">
    <source>
        <dbReference type="Proteomes" id="UP001274321"/>
    </source>
</evidence>
<sequence>MNMLIDTVAQAIWNEHAGAEGAGSWEAAEPALRERFLGYARVAVQAMSHPTPHMLSEGNRALQTWEHSEHYRSPVDGIWHAMIVAEVPDRERPRRVGFDEL</sequence>
<dbReference type="Proteomes" id="UP001274321">
    <property type="component" value="Unassembled WGS sequence"/>
</dbReference>
<organism evidence="1 2">
    <name type="scientific">Terrihabitans rhizophilus</name>
    <dbReference type="NCBI Taxonomy" id="3092662"/>
    <lineage>
        <taxon>Bacteria</taxon>
        <taxon>Pseudomonadati</taxon>
        <taxon>Pseudomonadota</taxon>
        <taxon>Alphaproteobacteria</taxon>
        <taxon>Hyphomicrobiales</taxon>
        <taxon>Terrihabitans</taxon>
    </lineage>
</organism>
<name>A0ABU4RR15_9HYPH</name>
<accession>A0ABU4RR15</accession>
<comment type="caution">
    <text evidence="1">The sequence shown here is derived from an EMBL/GenBank/DDBJ whole genome shotgun (WGS) entry which is preliminary data.</text>
</comment>
<keyword evidence="2" id="KW-1185">Reference proteome</keyword>
<proteinExistence type="predicted"/>
<reference evidence="1 2" key="1">
    <citation type="submission" date="2023-11" db="EMBL/GenBank/DDBJ databases">
        <authorList>
            <person name="Bao R."/>
        </authorList>
    </citation>
    <scope>NUCLEOTIDE SEQUENCE [LARGE SCALE GENOMIC DNA]</scope>
    <source>
        <strain evidence="1 2">PJ23</strain>
    </source>
</reference>
<dbReference type="EMBL" id="JAXAFJ010000010">
    <property type="protein sequence ID" value="MDX6807277.1"/>
    <property type="molecule type" value="Genomic_DNA"/>
</dbReference>